<dbReference type="GO" id="GO:0004139">
    <property type="term" value="F:deoxyribose-phosphate aldolase activity"/>
    <property type="evidence" value="ECO:0007669"/>
    <property type="project" value="UniProtKB-UniRule"/>
</dbReference>
<comment type="function">
    <text evidence="6 7">Catalyzes a reversible aldol reaction between acetaldehyde and D-glyceraldehyde 3-phosphate to generate 2-deoxy-D-ribose 5-phosphate.</text>
</comment>
<dbReference type="EC" id="4.1.2.4" evidence="7"/>
<dbReference type="GO" id="GO:0009264">
    <property type="term" value="P:deoxyribonucleotide catabolic process"/>
    <property type="evidence" value="ECO:0007669"/>
    <property type="project" value="UniProtKB-UniRule"/>
</dbReference>
<evidence type="ECO:0000256" key="6">
    <source>
        <dbReference type="ARBA" id="ARBA00056337"/>
    </source>
</evidence>
<dbReference type="Pfam" id="PF01791">
    <property type="entry name" value="DeoC"/>
    <property type="match status" value="1"/>
</dbReference>
<comment type="similarity">
    <text evidence="1 7">Belongs to the DeoC/FbaB aldolase family. DeoC type 1 subfamily.</text>
</comment>
<dbReference type="PANTHER" id="PTHR10889">
    <property type="entry name" value="DEOXYRIBOSE-PHOSPHATE ALDOLASE"/>
    <property type="match status" value="1"/>
</dbReference>
<dbReference type="PIRSF" id="PIRSF001357">
    <property type="entry name" value="DeoC"/>
    <property type="match status" value="1"/>
</dbReference>
<dbReference type="CDD" id="cd00959">
    <property type="entry name" value="DeoC"/>
    <property type="match status" value="1"/>
</dbReference>
<dbReference type="Gene3D" id="3.20.20.70">
    <property type="entry name" value="Aldolase class I"/>
    <property type="match status" value="1"/>
</dbReference>
<feature type="active site" description="Schiff-base intermediate with acetaldehyde" evidence="7">
    <location>
        <position position="155"/>
    </location>
</feature>
<reference evidence="8" key="1">
    <citation type="journal article" date="2020" name="mSystems">
        <title>Genome- and Community-Level Interaction Insights into Carbon Utilization and Element Cycling Functions of Hydrothermarchaeota in Hydrothermal Sediment.</title>
        <authorList>
            <person name="Zhou Z."/>
            <person name="Liu Y."/>
            <person name="Xu W."/>
            <person name="Pan J."/>
            <person name="Luo Z.H."/>
            <person name="Li M."/>
        </authorList>
    </citation>
    <scope>NUCLEOTIDE SEQUENCE [LARGE SCALE GENOMIC DNA]</scope>
    <source>
        <strain evidence="8">SpSt-1257</strain>
    </source>
</reference>
<keyword evidence="4 7" id="KW-0704">Schiff base</keyword>
<evidence type="ECO:0000256" key="7">
    <source>
        <dbReference type="HAMAP-Rule" id="MF_00114"/>
    </source>
</evidence>
<dbReference type="SUPFAM" id="SSF51569">
    <property type="entry name" value="Aldolase"/>
    <property type="match status" value="1"/>
</dbReference>
<dbReference type="Proteomes" id="UP000885621">
    <property type="component" value="Unassembled WGS sequence"/>
</dbReference>
<proteinExistence type="inferred from homology"/>
<evidence type="ECO:0000256" key="4">
    <source>
        <dbReference type="ARBA" id="ARBA00023270"/>
    </source>
</evidence>
<evidence type="ECO:0000256" key="2">
    <source>
        <dbReference type="ARBA" id="ARBA00022490"/>
    </source>
</evidence>
<comment type="caution">
    <text evidence="8">The sequence shown here is derived from an EMBL/GenBank/DDBJ whole genome shotgun (WGS) entry which is preliminary data.</text>
</comment>
<dbReference type="HAMAP" id="MF_00114">
    <property type="entry name" value="DeoC_type1"/>
    <property type="match status" value="1"/>
</dbReference>
<evidence type="ECO:0000256" key="1">
    <source>
        <dbReference type="ARBA" id="ARBA00010936"/>
    </source>
</evidence>
<dbReference type="PANTHER" id="PTHR10889:SF1">
    <property type="entry name" value="DEOXYRIBOSE-PHOSPHATE ALDOLASE"/>
    <property type="match status" value="1"/>
</dbReference>
<dbReference type="GO" id="GO:0005737">
    <property type="term" value="C:cytoplasm"/>
    <property type="evidence" value="ECO:0007669"/>
    <property type="project" value="UniProtKB-SubCell"/>
</dbReference>
<dbReference type="NCBIfam" id="TIGR00126">
    <property type="entry name" value="deoC"/>
    <property type="match status" value="1"/>
</dbReference>
<gene>
    <name evidence="7 8" type="primary">deoC</name>
    <name evidence="8" type="ORF">ENO34_03305</name>
</gene>
<organism evidence="8">
    <name type="scientific">Sulfurihydrogenibium azorense</name>
    <dbReference type="NCBI Taxonomy" id="309806"/>
    <lineage>
        <taxon>Bacteria</taxon>
        <taxon>Pseudomonadati</taxon>
        <taxon>Aquificota</taxon>
        <taxon>Aquificia</taxon>
        <taxon>Aquificales</taxon>
        <taxon>Hydrogenothermaceae</taxon>
        <taxon>Sulfurihydrogenibium</taxon>
    </lineage>
</organism>
<evidence type="ECO:0000256" key="3">
    <source>
        <dbReference type="ARBA" id="ARBA00023239"/>
    </source>
</evidence>
<comment type="catalytic activity">
    <reaction evidence="5 7">
        <text>2-deoxy-D-ribose 5-phosphate = D-glyceraldehyde 3-phosphate + acetaldehyde</text>
        <dbReference type="Rhea" id="RHEA:12821"/>
        <dbReference type="ChEBI" id="CHEBI:15343"/>
        <dbReference type="ChEBI" id="CHEBI:59776"/>
        <dbReference type="ChEBI" id="CHEBI:62877"/>
        <dbReference type="EC" id="4.1.2.4"/>
    </reaction>
</comment>
<evidence type="ECO:0000256" key="5">
    <source>
        <dbReference type="ARBA" id="ARBA00048791"/>
    </source>
</evidence>
<dbReference type="GO" id="GO:0016052">
    <property type="term" value="P:carbohydrate catabolic process"/>
    <property type="evidence" value="ECO:0007669"/>
    <property type="project" value="TreeGrafter"/>
</dbReference>
<comment type="pathway">
    <text evidence="7">Carbohydrate degradation; 2-deoxy-D-ribose 1-phosphate degradation; D-glyceraldehyde 3-phosphate and acetaldehyde from 2-deoxy-alpha-D-ribose 1-phosphate: step 2/2.</text>
</comment>
<feature type="active site" description="Proton donor/acceptor" evidence="7">
    <location>
        <position position="93"/>
    </location>
</feature>
<feature type="active site" description="Proton donor/acceptor" evidence="7">
    <location>
        <position position="184"/>
    </location>
</feature>
<dbReference type="FunFam" id="3.20.20.70:FF:000044">
    <property type="entry name" value="Deoxyribose-phosphate aldolase"/>
    <property type="match status" value="1"/>
</dbReference>
<dbReference type="InterPro" id="IPR028581">
    <property type="entry name" value="DeoC_typeI"/>
</dbReference>
<keyword evidence="3 7" id="KW-0456">Lyase</keyword>
<dbReference type="EMBL" id="DSFC01000188">
    <property type="protein sequence ID" value="HEV09412.1"/>
    <property type="molecule type" value="Genomic_DNA"/>
</dbReference>
<dbReference type="InterPro" id="IPR002915">
    <property type="entry name" value="DeoC/FbaB/LacD_aldolase"/>
</dbReference>
<sequence>MDLLSNINKYIDHSVLKPFVTYKEIEKHCLFALEYKFASVCVNPFHTKLCYEILKNSEVKVCTVVGFPLGLTTKNIKIKEAVESVENGATELDIVWNISAFKSKDYTYVENELKEIIKHTPNVVHKIIVETAYLTQEEKIDALNIVIQSGAHYIKTSTGFAEKGADIEDVKLWKSLSKDRIKIKASGGIKDLNTVLAFINAGADRIGTSSTEKIMKEVDGNVL</sequence>
<comment type="subcellular location">
    <subcellularLocation>
        <location evidence="7">Cytoplasm</location>
    </subcellularLocation>
</comment>
<evidence type="ECO:0000313" key="8">
    <source>
        <dbReference type="EMBL" id="HEV09412.1"/>
    </source>
</evidence>
<dbReference type="SMART" id="SM01133">
    <property type="entry name" value="DeoC"/>
    <property type="match status" value="1"/>
</dbReference>
<dbReference type="InterPro" id="IPR011343">
    <property type="entry name" value="DeoC"/>
</dbReference>
<name>A0A831YDG0_9AQUI</name>
<dbReference type="AlphaFoldDB" id="A0A831YDG0"/>
<accession>A0A831YDG0</accession>
<protein>
    <recommendedName>
        <fullName evidence="7">Deoxyribose-phosphate aldolase</fullName>
        <shortName evidence="7">DERA</shortName>
        <ecNumber evidence="7">4.1.2.4</ecNumber>
    </recommendedName>
    <alternativeName>
        <fullName evidence="7">2-deoxy-D-ribose 5-phosphate aldolase</fullName>
    </alternativeName>
    <alternativeName>
        <fullName evidence="7">Phosphodeoxyriboaldolase</fullName>
        <shortName evidence="7">Deoxyriboaldolase</shortName>
    </alternativeName>
</protein>
<dbReference type="UniPathway" id="UPA00002">
    <property type="reaction ID" value="UER00468"/>
</dbReference>
<dbReference type="GO" id="GO:0006018">
    <property type="term" value="P:2-deoxyribose 1-phosphate catabolic process"/>
    <property type="evidence" value="ECO:0007669"/>
    <property type="project" value="UniProtKB-UniRule"/>
</dbReference>
<keyword evidence="2 7" id="KW-0963">Cytoplasm</keyword>
<dbReference type="InterPro" id="IPR013785">
    <property type="entry name" value="Aldolase_TIM"/>
</dbReference>